<protein>
    <recommendedName>
        <fullName evidence="2">Glycosyltransferase subfamily 4-like N-terminal domain-containing protein</fullName>
    </recommendedName>
</protein>
<sequence>MARPPLRILMVLRAPVGGLYRHVMDLSQALSLRGHKIGLVINDTLSDAQTNTRLNALSIAPELGVHKM</sequence>
<organism evidence="1">
    <name type="scientific">hydrothermal vent metagenome</name>
    <dbReference type="NCBI Taxonomy" id="652676"/>
    <lineage>
        <taxon>unclassified sequences</taxon>
        <taxon>metagenomes</taxon>
        <taxon>ecological metagenomes</taxon>
    </lineage>
</organism>
<dbReference type="Gene3D" id="3.40.50.2000">
    <property type="entry name" value="Glycogen Phosphorylase B"/>
    <property type="match status" value="1"/>
</dbReference>
<accession>A0A3B1BJL7</accession>
<proteinExistence type="predicted"/>
<evidence type="ECO:0008006" key="2">
    <source>
        <dbReference type="Google" id="ProtNLM"/>
    </source>
</evidence>
<dbReference type="EMBL" id="UOGE01000006">
    <property type="protein sequence ID" value="VAX16312.1"/>
    <property type="molecule type" value="Genomic_DNA"/>
</dbReference>
<reference evidence="1" key="1">
    <citation type="submission" date="2018-06" db="EMBL/GenBank/DDBJ databases">
        <authorList>
            <person name="Zhirakovskaya E."/>
        </authorList>
    </citation>
    <scope>NUCLEOTIDE SEQUENCE</scope>
</reference>
<dbReference type="AlphaFoldDB" id="A0A3B1BJL7"/>
<evidence type="ECO:0000313" key="1">
    <source>
        <dbReference type="EMBL" id="VAX16312.1"/>
    </source>
</evidence>
<gene>
    <name evidence="1" type="ORF">MNBD_NITROSPINAE02-571</name>
</gene>
<name>A0A3B1BJL7_9ZZZZ</name>
<feature type="non-terminal residue" evidence="1">
    <location>
        <position position="68"/>
    </location>
</feature>